<sequence length="114" mass="12552">MVVDAGALIARALVDRGISPSFLPFTFYSFFLTLNRDVHIFTAKVAKTPLGIYRILRPRCRLRVSPLCLGTMNLGGNHNSFISTTAKEEATPTTKLAGTSIDTSNNYQDEQSEI</sequence>
<dbReference type="EMBL" id="FUEG01000009">
    <property type="protein sequence ID" value="SJL08584.1"/>
    <property type="molecule type" value="Genomic_DNA"/>
</dbReference>
<feature type="region of interest" description="Disordered" evidence="1">
    <location>
        <begin position="87"/>
        <end position="114"/>
    </location>
</feature>
<reference evidence="3" key="1">
    <citation type="journal article" date="2017" name="Nat. Ecol. Evol.">
        <title>Genome expansion and lineage-specific genetic innovations in the forest pathogenic fungi Armillaria.</title>
        <authorList>
            <person name="Sipos G."/>
            <person name="Prasanna A.N."/>
            <person name="Walter M.C."/>
            <person name="O'Connor E."/>
            <person name="Balint B."/>
            <person name="Krizsan K."/>
            <person name="Kiss B."/>
            <person name="Hess J."/>
            <person name="Varga T."/>
            <person name="Slot J."/>
            <person name="Riley R."/>
            <person name="Boka B."/>
            <person name="Rigling D."/>
            <person name="Barry K."/>
            <person name="Lee J."/>
            <person name="Mihaltcheva S."/>
            <person name="LaButti K."/>
            <person name="Lipzen A."/>
            <person name="Waldron R."/>
            <person name="Moloney N.M."/>
            <person name="Sperisen C."/>
            <person name="Kredics L."/>
            <person name="Vagvoelgyi C."/>
            <person name="Patrignani A."/>
            <person name="Fitzpatrick D."/>
            <person name="Nagy I."/>
            <person name="Doyle S."/>
            <person name="Anderson J.B."/>
            <person name="Grigoriev I.V."/>
            <person name="Gueldener U."/>
            <person name="Muensterkoetter M."/>
            <person name="Nagy L.G."/>
        </authorList>
    </citation>
    <scope>NUCLEOTIDE SEQUENCE [LARGE SCALE GENOMIC DNA]</scope>
    <source>
        <strain evidence="3">C18/9</strain>
    </source>
</reference>
<evidence type="ECO:0000313" key="2">
    <source>
        <dbReference type="EMBL" id="SJL08584.1"/>
    </source>
</evidence>
<dbReference type="OrthoDB" id="48988at2759"/>
<dbReference type="SUPFAM" id="SSF51430">
    <property type="entry name" value="NAD(P)-linked oxidoreductase"/>
    <property type="match status" value="1"/>
</dbReference>
<dbReference type="STRING" id="47428.A0A284RIK1"/>
<organism evidence="2 3">
    <name type="scientific">Armillaria ostoyae</name>
    <name type="common">Armillaria root rot fungus</name>
    <dbReference type="NCBI Taxonomy" id="47428"/>
    <lineage>
        <taxon>Eukaryota</taxon>
        <taxon>Fungi</taxon>
        <taxon>Dikarya</taxon>
        <taxon>Basidiomycota</taxon>
        <taxon>Agaricomycotina</taxon>
        <taxon>Agaricomycetes</taxon>
        <taxon>Agaricomycetidae</taxon>
        <taxon>Agaricales</taxon>
        <taxon>Marasmiineae</taxon>
        <taxon>Physalacriaceae</taxon>
        <taxon>Armillaria</taxon>
    </lineage>
</organism>
<keyword evidence="3" id="KW-1185">Reference proteome</keyword>
<accession>A0A284RIK1</accession>
<evidence type="ECO:0000313" key="3">
    <source>
        <dbReference type="Proteomes" id="UP000219338"/>
    </source>
</evidence>
<proteinExistence type="predicted"/>
<name>A0A284RIK1_ARMOS</name>
<feature type="compositionally biased region" description="Polar residues" evidence="1">
    <location>
        <begin position="96"/>
        <end position="114"/>
    </location>
</feature>
<dbReference type="Proteomes" id="UP000219338">
    <property type="component" value="Unassembled WGS sequence"/>
</dbReference>
<gene>
    <name evidence="2" type="ORF">ARMOST_11950</name>
</gene>
<evidence type="ECO:0000256" key="1">
    <source>
        <dbReference type="SAM" id="MobiDB-lite"/>
    </source>
</evidence>
<dbReference type="InterPro" id="IPR036812">
    <property type="entry name" value="NAD(P)_OxRdtase_dom_sf"/>
</dbReference>
<dbReference type="AlphaFoldDB" id="A0A284RIK1"/>
<protein>
    <submittedName>
        <fullName evidence="2">Uncharacterized protein</fullName>
    </submittedName>
</protein>